<feature type="compositionally biased region" description="Polar residues" evidence="1">
    <location>
        <begin position="189"/>
        <end position="208"/>
    </location>
</feature>
<sequence>MLNGQNAGSIDSSTSEIRSNDTGDKGIDNEADSTTATMPETPNVSNTKLSNTENNGDDKKSDTATSNGISALASRLGKPLIMDDATASMCQVGVNRGGYARVLVEVQAQKELPAKIDVLYKNSLNEVIGTKSVQVDYCWKPPCCKGCGVFGHNDVACPKIVGSKEASKELDKEVELEGFTEVENKKANRQNGKSNGSNKVPQGNNNAKGNFGDKGNFKRVFKPKQPIVSKDKSNVGMRNDVSKHEGMNNHQSKSPIAQNKSEIHLQKGNGKGKNVDKSNSNQFEVLGNLKDETREILDMEARGIVDVFVNQKRKPTSLEQAKWNEDMLCYYRARWDALVTNNENECQSNHVCNSEIEDVVTDKSGIGLSMERNEVVGSDANVLQNC</sequence>
<proteinExistence type="predicted"/>
<dbReference type="PANTHER" id="PTHR31286">
    <property type="entry name" value="GLYCINE-RICH CELL WALL STRUCTURAL PROTEIN 1.8-LIKE"/>
    <property type="match status" value="1"/>
</dbReference>
<feature type="region of interest" description="Disordered" evidence="1">
    <location>
        <begin position="181"/>
        <end position="259"/>
    </location>
</feature>
<comment type="caution">
    <text evidence="2">The sequence shown here is derived from an EMBL/GenBank/DDBJ whole genome shotgun (WGS) entry which is preliminary data.</text>
</comment>
<organism evidence="2 3">
    <name type="scientific">Artemisia annua</name>
    <name type="common">Sweet wormwood</name>
    <dbReference type="NCBI Taxonomy" id="35608"/>
    <lineage>
        <taxon>Eukaryota</taxon>
        <taxon>Viridiplantae</taxon>
        <taxon>Streptophyta</taxon>
        <taxon>Embryophyta</taxon>
        <taxon>Tracheophyta</taxon>
        <taxon>Spermatophyta</taxon>
        <taxon>Magnoliopsida</taxon>
        <taxon>eudicotyledons</taxon>
        <taxon>Gunneridae</taxon>
        <taxon>Pentapetalae</taxon>
        <taxon>asterids</taxon>
        <taxon>campanulids</taxon>
        <taxon>Asterales</taxon>
        <taxon>Asteraceae</taxon>
        <taxon>Asteroideae</taxon>
        <taxon>Anthemideae</taxon>
        <taxon>Artemisiinae</taxon>
        <taxon>Artemisia</taxon>
    </lineage>
</organism>
<keyword evidence="3" id="KW-1185">Reference proteome</keyword>
<feature type="compositionally biased region" description="Polar residues" evidence="1">
    <location>
        <begin position="32"/>
        <end position="54"/>
    </location>
</feature>
<evidence type="ECO:0000256" key="1">
    <source>
        <dbReference type="SAM" id="MobiDB-lite"/>
    </source>
</evidence>
<gene>
    <name evidence="2" type="ORF">CTI12_AA327250</name>
</gene>
<feature type="compositionally biased region" description="Polar residues" evidence="1">
    <location>
        <begin position="248"/>
        <end position="259"/>
    </location>
</feature>
<evidence type="ECO:0000313" key="3">
    <source>
        <dbReference type="Proteomes" id="UP000245207"/>
    </source>
</evidence>
<evidence type="ECO:0000313" key="2">
    <source>
        <dbReference type="EMBL" id="PWA66774.1"/>
    </source>
</evidence>
<dbReference type="Proteomes" id="UP000245207">
    <property type="component" value="Unassembled WGS sequence"/>
</dbReference>
<dbReference type="PANTHER" id="PTHR31286:SF99">
    <property type="entry name" value="DUF4283 DOMAIN-CONTAINING PROTEIN"/>
    <property type="match status" value="1"/>
</dbReference>
<reference evidence="2 3" key="1">
    <citation type="journal article" date="2018" name="Mol. Plant">
        <title>The genome of Artemisia annua provides insight into the evolution of Asteraceae family and artemisinin biosynthesis.</title>
        <authorList>
            <person name="Shen Q."/>
            <person name="Zhang L."/>
            <person name="Liao Z."/>
            <person name="Wang S."/>
            <person name="Yan T."/>
            <person name="Shi P."/>
            <person name="Liu M."/>
            <person name="Fu X."/>
            <person name="Pan Q."/>
            <person name="Wang Y."/>
            <person name="Lv Z."/>
            <person name="Lu X."/>
            <person name="Zhang F."/>
            <person name="Jiang W."/>
            <person name="Ma Y."/>
            <person name="Chen M."/>
            <person name="Hao X."/>
            <person name="Li L."/>
            <person name="Tang Y."/>
            <person name="Lv G."/>
            <person name="Zhou Y."/>
            <person name="Sun X."/>
            <person name="Brodelius P.E."/>
            <person name="Rose J.K.C."/>
            <person name="Tang K."/>
        </authorList>
    </citation>
    <scope>NUCLEOTIDE SEQUENCE [LARGE SCALE GENOMIC DNA]</scope>
    <source>
        <strain evidence="3">cv. Huhao1</strain>
        <tissue evidence="2">Leaf</tissue>
    </source>
</reference>
<dbReference type="OrthoDB" id="1751950at2759"/>
<protein>
    <submittedName>
        <fullName evidence="2">Zinc knuckle CX2CX4HX4C</fullName>
    </submittedName>
</protein>
<feature type="compositionally biased region" description="Basic and acidic residues" evidence="1">
    <location>
        <begin position="18"/>
        <end position="28"/>
    </location>
</feature>
<feature type="compositionally biased region" description="Polar residues" evidence="1">
    <location>
        <begin position="1"/>
        <end position="17"/>
    </location>
</feature>
<name>A0A2U1N002_ARTAN</name>
<dbReference type="EMBL" id="PKPP01003966">
    <property type="protein sequence ID" value="PWA66774.1"/>
    <property type="molecule type" value="Genomic_DNA"/>
</dbReference>
<feature type="region of interest" description="Disordered" evidence="1">
    <location>
        <begin position="1"/>
        <end position="65"/>
    </location>
</feature>
<dbReference type="InterPro" id="IPR040256">
    <property type="entry name" value="At4g02000-like"/>
</dbReference>
<dbReference type="AlphaFoldDB" id="A0A2U1N002"/>
<accession>A0A2U1N002</accession>